<evidence type="ECO:0000313" key="1">
    <source>
        <dbReference type="EMBL" id="MCL1629165.1"/>
    </source>
</evidence>
<reference evidence="1 2" key="1">
    <citation type="submission" date="2022-05" db="EMBL/GenBank/DDBJ databases">
        <title>Seasonal and diel survey of microbial diversity of the Tyrrhenian coast.</title>
        <authorList>
            <person name="Gattoni G."/>
            <person name="Corral P."/>
        </authorList>
    </citation>
    <scope>NUCLEOTIDE SEQUENCE [LARGE SCALE GENOMIC DNA]</scope>
    <source>
        <strain evidence="1 2">V10</strain>
    </source>
</reference>
<name>A0ABT0M2T7_9RHOB</name>
<dbReference type="EMBL" id="JALZWP010000009">
    <property type="protein sequence ID" value="MCL1629165.1"/>
    <property type="molecule type" value="Genomic_DNA"/>
</dbReference>
<evidence type="ECO:0000313" key="2">
    <source>
        <dbReference type="Proteomes" id="UP001202550"/>
    </source>
</evidence>
<protein>
    <submittedName>
        <fullName evidence="1">Uncharacterized protein</fullName>
    </submittedName>
</protein>
<dbReference type="Proteomes" id="UP001202550">
    <property type="component" value="Unassembled WGS sequence"/>
</dbReference>
<gene>
    <name evidence="1" type="ORF">M3N55_10515</name>
</gene>
<keyword evidence="2" id="KW-1185">Reference proteome</keyword>
<sequence length="132" mass="14693">MQDDLDRLGMHSHRLAVRVGNLPGIVEMSDQKGFAQEMWPTLRNFLSMMRFHHQNDIALLPDFSIELTGRMVVQRNPAGLRRSGAVGIYPAPDKSMKPGGRHLCLALRRAVKRSTNGRFGNRRAADISGADG</sequence>
<accession>A0ABT0M2T7</accession>
<proteinExistence type="predicted"/>
<organism evidence="1 2">
    <name type="scientific">Roseinatronobacter domitianus</name>
    <dbReference type="NCBI Taxonomy" id="2940293"/>
    <lineage>
        <taxon>Bacteria</taxon>
        <taxon>Pseudomonadati</taxon>
        <taxon>Pseudomonadota</taxon>
        <taxon>Alphaproteobacteria</taxon>
        <taxon>Rhodobacterales</taxon>
        <taxon>Paracoccaceae</taxon>
        <taxon>Roseinatronobacter</taxon>
    </lineage>
</organism>
<comment type="caution">
    <text evidence="1">The sequence shown here is derived from an EMBL/GenBank/DDBJ whole genome shotgun (WGS) entry which is preliminary data.</text>
</comment>